<evidence type="ECO:0000313" key="1">
    <source>
        <dbReference type="Proteomes" id="UP000887580"/>
    </source>
</evidence>
<dbReference type="Proteomes" id="UP000887580">
    <property type="component" value="Unplaced"/>
</dbReference>
<evidence type="ECO:0000313" key="2">
    <source>
        <dbReference type="WBParaSite" id="PS1159_v2.g4598.t1"/>
    </source>
</evidence>
<sequence length="745" mass="83748">MPRSRSSSSSSEESDGSRRARKRRSPSRSSSLSSSSATSPPHSDRELSEVPLQNVGIVPAPPDDLALEMQREKVNLSEAELTAFRGFAKGYAPDPRLRETWFNTLPTINDVAATAPRLDKKIKGPNYKVSLTESQAIQYHEGLYSALTLLTLSNAGNIRGTPDEVKYRERAMRILSVQIHDLTVMRRLAALDSLGVPSGEVSGVRRKVLELKPEKHPNVDGEHIHQIFSSDMVDEIKAYLKQKEKLKATRSRLDFGVFNKNHSKIKQEIPLEVKRSPLDPQGLAWPKFKTIRAPLTAGRLKAFSCNWRLITKDRWVLRTIKGYSLPFKINSKKLRKQGCKILPANKALKDEAAKLLEKQAIVKIRASKAFWISPVFLVPKKDGSQRPVINLKKLNRKMRVKHFKMESIMLVKDLVTPGSFMAKIDMKDAYFGIPIKKKMRKYLTFRVGRKCYAFKALPFGLATAPRVYTKVIRPIAAFLRARGIKLIVYLDDWLFIADTAEQLRDDLRKAQDLFKALGLMVNEEKSAKEPVQRIEFLGLTVDSRRMRFEVPAEKQAKINALATELCVEDHIQARKISKLCGMLASIKLGSEWSSLNARHLQRCLKGIGPDTKDFDKIITVSAPAKQEAIFWARAAIDHFSKAIIPSAISLVVRTDASGLGWGCHFMNTSSGGRWNQAEAKMHINILELKAAIFGLKIACKDMTDTGVRLETDNAVTVAYINRLTAFLIKTRSCCGNILYKTLCIV</sequence>
<reference evidence="2" key="1">
    <citation type="submission" date="2022-11" db="UniProtKB">
        <authorList>
            <consortium name="WormBaseParasite"/>
        </authorList>
    </citation>
    <scope>IDENTIFICATION</scope>
</reference>
<protein>
    <submittedName>
        <fullName evidence="2">Reverse transcriptase domain-containing protein</fullName>
    </submittedName>
</protein>
<proteinExistence type="predicted"/>
<organism evidence="1 2">
    <name type="scientific">Panagrolaimus sp. PS1159</name>
    <dbReference type="NCBI Taxonomy" id="55785"/>
    <lineage>
        <taxon>Eukaryota</taxon>
        <taxon>Metazoa</taxon>
        <taxon>Ecdysozoa</taxon>
        <taxon>Nematoda</taxon>
        <taxon>Chromadorea</taxon>
        <taxon>Rhabditida</taxon>
        <taxon>Tylenchina</taxon>
        <taxon>Panagrolaimomorpha</taxon>
        <taxon>Panagrolaimoidea</taxon>
        <taxon>Panagrolaimidae</taxon>
        <taxon>Panagrolaimus</taxon>
    </lineage>
</organism>
<name>A0AC35GGF3_9BILA</name>
<dbReference type="WBParaSite" id="PS1159_v2.g4598.t1">
    <property type="protein sequence ID" value="PS1159_v2.g4598.t1"/>
    <property type="gene ID" value="PS1159_v2.g4598"/>
</dbReference>
<accession>A0AC35GGF3</accession>